<dbReference type="PANTHER" id="PTHR43174:SF2">
    <property type="entry name" value="UDP-N-ACETYLGLUCOSAMINE 2-EPIMERASE"/>
    <property type="match status" value="1"/>
</dbReference>
<feature type="non-terminal residue" evidence="5">
    <location>
        <position position="126"/>
    </location>
</feature>
<comment type="similarity">
    <text evidence="2">Belongs to the UDP-N-acetylglucosamine 2-epimerase family.</text>
</comment>
<dbReference type="PANTHER" id="PTHR43174">
    <property type="entry name" value="UDP-N-ACETYLGLUCOSAMINE 2-EPIMERASE"/>
    <property type="match status" value="1"/>
</dbReference>
<organism evidence="5">
    <name type="scientific">marine sediment metagenome</name>
    <dbReference type="NCBI Taxonomy" id="412755"/>
    <lineage>
        <taxon>unclassified sequences</taxon>
        <taxon>metagenomes</taxon>
        <taxon>ecological metagenomes</taxon>
    </lineage>
</organism>
<dbReference type="Pfam" id="PF02350">
    <property type="entry name" value="Epimerase_2"/>
    <property type="match status" value="1"/>
</dbReference>
<proteinExistence type="inferred from homology"/>
<comment type="caution">
    <text evidence="5">The sequence shown here is derived from an EMBL/GenBank/DDBJ whole genome shotgun (WGS) entry which is preliminary data.</text>
</comment>
<evidence type="ECO:0000259" key="4">
    <source>
        <dbReference type="Pfam" id="PF02350"/>
    </source>
</evidence>
<keyword evidence="1" id="KW-0413">Isomerase</keyword>
<protein>
    <recommendedName>
        <fullName evidence="3">UDP-N-acetylglucosamine 2-epimerase (non-hydrolyzing)</fullName>
        <ecNumber evidence="3">5.1.3.14</ecNumber>
    </recommendedName>
</protein>
<gene>
    <name evidence="5" type="ORF">S01H4_47845</name>
</gene>
<evidence type="ECO:0000256" key="2">
    <source>
        <dbReference type="ARBA" id="ARBA00038209"/>
    </source>
</evidence>
<evidence type="ECO:0000313" key="5">
    <source>
        <dbReference type="EMBL" id="GAH02515.1"/>
    </source>
</evidence>
<dbReference type="EMBL" id="BART01026907">
    <property type="protein sequence ID" value="GAH02515.1"/>
    <property type="molecule type" value="Genomic_DNA"/>
</dbReference>
<accession>X1D2Q5</accession>
<dbReference type="InterPro" id="IPR029767">
    <property type="entry name" value="WecB-like"/>
</dbReference>
<reference evidence="5" key="1">
    <citation type="journal article" date="2014" name="Front. Microbiol.">
        <title>High frequency of phylogenetically diverse reductive dehalogenase-homologous genes in deep subseafloor sedimentary metagenomes.</title>
        <authorList>
            <person name="Kawai M."/>
            <person name="Futagami T."/>
            <person name="Toyoda A."/>
            <person name="Takaki Y."/>
            <person name="Nishi S."/>
            <person name="Hori S."/>
            <person name="Arai W."/>
            <person name="Tsubouchi T."/>
            <person name="Morono Y."/>
            <person name="Uchiyama I."/>
            <person name="Ito T."/>
            <person name="Fujiyama A."/>
            <person name="Inagaki F."/>
            <person name="Takami H."/>
        </authorList>
    </citation>
    <scope>NUCLEOTIDE SEQUENCE</scope>
    <source>
        <strain evidence="5">Expedition CK06-06</strain>
    </source>
</reference>
<feature type="domain" description="UDP-N-acetylglucosamine 2-epimerase" evidence="4">
    <location>
        <begin position="35"/>
        <end position="123"/>
    </location>
</feature>
<evidence type="ECO:0000256" key="1">
    <source>
        <dbReference type="ARBA" id="ARBA00023235"/>
    </source>
</evidence>
<dbReference type="GO" id="GO:0008761">
    <property type="term" value="F:UDP-N-acetylglucosamine 2-epimerase activity"/>
    <property type="evidence" value="ECO:0007669"/>
    <property type="project" value="UniProtKB-EC"/>
</dbReference>
<sequence>MSKVNIPQKKINVLISFGTRPEGIKLAPVIKCVNKQRDKFNLKICSTGQHKQMAKQVLDFFDIKPDFSLNLMTENQSLSSFSSRLLSKVDKIIVDAKPDIILVQGDTTSALLIALSAFYRKIKGWT</sequence>
<dbReference type="Gene3D" id="3.40.50.2000">
    <property type="entry name" value="Glycogen Phosphorylase B"/>
    <property type="match status" value="1"/>
</dbReference>
<dbReference type="InterPro" id="IPR003331">
    <property type="entry name" value="UDP_GlcNAc_Epimerase_2_dom"/>
</dbReference>
<name>X1D2Q5_9ZZZZ</name>
<evidence type="ECO:0000256" key="3">
    <source>
        <dbReference type="ARBA" id="ARBA00038858"/>
    </source>
</evidence>
<dbReference type="SUPFAM" id="SSF53756">
    <property type="entry name" value="UDP-Glycosyltransferase/glycogen phosphorylase"/>
    <property type="match status" value="1"/>
</dbReference>
<dbReference type="AlphaFoldDB" id="X1D2Q5"/>
<dbReference type="EC" id="5.1.3.14" evidence="3"/>